<dbReference type="EMBL" id="JBHSMT010000014">
    <property type="protein sequence ID" value="MFC5474538.1"/>
    <property type="molecule type" value="Genomic_DNA"/>
</dbReference>
<organism evidence="1 2">
    <name type="scientific">Paraherbaspirillum soli</name>
    <dbReference type="NCBI Taxonomy" id="631222"/>
    <lineage>
        <taxon>Bacteria</taxon>
        <taxon>Pseudomonadati</taxon>
        <taxon>Pseudomonadota</taxon>
        <taxon>Betaproteobacteria</taxon>
        <taxon>Burkholderiales</taxon>
        <taxon>Oxalobacteraceae</taxon>
        <taxon>Paraherbaspirillum</taxon>
    </lineage>
</organism>
<keyword evidence="2" id="KW-1185">Reference proteome</keyword>
<comment type="caution">
    <text evidence="1">The sequence shown here is derived from an EMBL/GenBank/DDBJ whole genome shotgun (WGS) entry which is preliminary data.</text>
</comment>
<dbReference type="Pfam" id="PF05488">
    <property type="entry name" value="PAAR_motif"/>
    <property type="match status" value="1"/>
</dbReference>
<evidence type="ECO:0000313" key="1">
    <source>
        <dbReference type="EMBL" id="MFC5474538.1"/>
    </source>
</evidence>
<dbReference type="InterPro" id="IPR008727">
    <property type="entry name" value="PAAR_motif"/>
</dbReference>
<protein>
    <submittedName>
        <fullName evidence="1">PAAR domain-containing protein</fullName>
    </submittedName>
</protein>
<dbReference type="RefSeq" id="WP_378997641.1">
    <property type="nucleotide sequence ID" value="NZ_JBHSMT010000014.1"/>
</dbReference>
<evidence type="ECO:0000313" key="2">
    <source>
        <dbReference type="Proteomes" id="UP001596045"/>
    </source>
</evidence>
<dbReference type="Proteomes" id="UP001596045">
    <property type="component" value="Unassembled WGS sequence"/>
</dbReference>
<sequence length="225" mass="23370">MAKPAARVGDPLSHGGSIIKGSSNVFINGKPAAYVSSEVNCSSDDKQTISKGSSTVFINGKPAVRVNDTTSCGATVTSGSPNVFIGDGGSPISPEAAGYILSRQQTPMSFAELAALLGVAPFGMTAGATLASQFRSDADPDLNVNGYRKNAFAGKETNQYDQHFVVVDSTGQQPAEGVAYSIKAGFGEHHDMLDIEGKTVEAYSSSPQEVSLKYAVQTQIGVAKR</sequence>
<gene>
    <name evidence="1" type="ORF">ACFPM8_11280</name>
</gene>
<dbReference type="Gene3D" id="2.60.200.60">
    <property type="match status" value="1"/>
</dbReference>
<reference evidence="2" key="1">
    <citation type="journal article" date="2019" name="Int. J. Syst. Evol. Microbiol.">
        <title>The Global Catalogue of Microorganisms (GCM) 10K type strain sequencing project: providing services to taxonomists for standard genome sequencing and annotation.</title>
        <authorList>
            <consortium name="The Broad Institute Genomics Platform"/>
            <consortium name="The Broad Institute Genome Sequencing Center for Infectious Disease"/>
            <person name="Wu L."/>
            <person name="Ma J."/>
        </authorList>
    </citation>
    <scope>NUCLEOTIDE SEQUENCE [LARGE SCALE GENOMIC DNA]</scope>
    <source>
        <strain evidence="2">JCM 17066</strain>
    </source>
</reference>
<accession>A0ABW0M8K2</accession>
<proteinExistence type="predicted"/>
<name>A0ABW0M8K2_9BURK</name>
<dbReference type="CDD" id="cd14742">
    <property type="entry name" value="PAAR_RHS"/>
    <property type="match status" value="1"/>
</dbReference>